<keyword evidence="1" id="KW-0560">Oxidoreductase</keyword>
<dbReference type="RefSeq" id="WP_134519395.1">
    <property type="nucleotide sequence ID" value="NZ_SOHE01000044.1"/>
</dbReference>
<evidence type="ECO:0000313" key="4">
    <source>
        <dbReference type="Proteomes" id="UP000297447"/>
    </source>
</evidence>
<accession>A0A4V3IR58</accession>
<protein>
    <submittedName>
        <fullName evidence="3">FAD-dependent monooxygenase</fullName>
    </submittedName>
</protein>
<dbReference type="GO" id="GO:0019622">
    <property type="term" value="P:3-(3-hydroxy)phenylpropionate catabolic process"/>
    <property type="evidence" value="ECO:0007669"/>
    <property type="project" value="TreeGrafter"/>
</dbReference>
<dbReference type="PANTHER" id="PTHR43476">
    <property type="entry name" value="3-(3-HYDROXY-PHENYL)PROPIONATE/3-HYDROXYCINNAMIC ACID HYDROXYLASE"/>
    <property type="match status" value="1"/>
</dbReference>
<dbReference type="SUPFAM" id="SSF51905">
    <property type="entry name" value="FAD/NAD(P)-binding domain"/>
    <property type="match status" value="1"/>
</dbReference>
<dbReference type="PANTHER" id="PTHR43476:SF3">
    <property type="entry name" value="FAD-BINDING MONOOXYGENASE"/>
    <property type="match status" value="1"/>
</dbReference>
<dbReference type="InterPro" id="IPR050631">
    <property type="entry name" value="PheA/TfdB_FAD_monoxygenase"/>
</dbReference>
<name>A0A4V3IR58_9MICO</name>
<dbReference type="Proteomes" id="UP000297447">
    <property type="component" value="Unassembled WGS sequence"/>
</dbReference>
<feature type="domain" description="FAD-binding" evidence="2">
    <location>
        <begin position="3"/>
        <end position="358"/>
    </location>
</feature>
<proteinExistence type="predicted"/>
<dbReference type="Pfam" id="PF01494">
    <property type="entry name" value="FAD_binding_3"/>
    <property type="match status" value="1"/>
</dbReference>
<sequence length="405" mass="42739">MRDVIVVGGGPVGMLLACLLAAEGLDVEVLEQRSEPSLRSRAIGIHPPSLRVLARIGVAEALIERAVRIEDGVVWCDGRRLGRMSFTSVGAEFPFVASLPQHETEALLRQRFEQLAPGRVRAGATVTGVREHGVSGHGVSGHGEHVRVQLQCGPVLQARYVVGADGARSVVRAAAGIRFAKIGPPATYLMGDFAAEPLASEQFSHHNSAGSAAGSAENAHARAVLYFERGGVVESFPLPGGRRRWVAMTDRLSPQASSDDLAGIIRSRTGAEVGAALGPASAFGVQQHLAARLVAGRIALVGDAAHEISPIGGQGMNLGWLDAAQLAPALRRAILQTDAHGSALEDYDRHRRRTARTAAVQAGFNMAMGRPLTGVRLIARNTLVRALALPPASAVVARAFTMRWL</sequence>
<gene>
    <name evidence="3" type="ORF">E3T55_09835</name>
</gene>
<reference evidence="3 4" key="1">
    <citation type="submission" date="2019-03" db="EMBL/GenBank/DDBJ databases">
        <title>Genomics of glacier-inhabiting Cryobacterium strains.</title>
        <authorList>
            <person name="Liu Q."/>
            <person name="Xin Y.-H."/>
        </authorList>
    </citation>
    <scope>NUCLEOTIDE SEQUENCE [LARGE SCALE GENOMIC DNA]</scope>
    <source>
        <strain evidence="3 4">Hh14</strain>
    </source>
</reference>
<dbReference type="PRINTS" id="PR00420">
    <property type="entry name" value="RNGMNOXGNASE"/>
</dbReference>
<dbReference type="GO" id="GO:0008688">
    <property type="term" value="F:3-(3-hydroxyphenyl)propionate hydroxylase activity"/>
    <property type="evidence" value="ECO:0007669"/>
    <property type="project" value="TreeGrafter"/>
</dbReference>
<evidence type="ECO:0000259" key="2">
    <source>
        <dbReference type="Pfam" id="PF01494"/>
    </source>
</evidence>
<comment type="caution">
    <text evidence="3">The sequence shown here is derived from an EMBL/GenBank/DDBJ whole genome shotgun (WGS) entry which is preliminary data.</text>
</comment>
<dbReference type="EMBL" id="SOHE01000044">
    <property type="protein sequence ID" value="TFD50198.1"/>
    <property type="molecule type" value="Genomic_DNA"/>
</dbReference>
<organism evidence="3 4">
    <name type="scientific">Cryobacterium frigoriphilum</name>
    <dbReference type="NCBI Taxonomy" id="1259150"/>
    <lineage>
        <taxon>Bacteria</taxon>
        <taxon>Bacillati</taxon>
        <taxon>Actinomycetota</taxon>
        <taxon>Actinomycetes</taxon>
        <taxon>Micrococcales</taxon>
        <taxon>Microbacteriaceae</taxon>
        <taxon>Cryobacterium</taxon>
    </lineage>
</organism>
<dbReference type="InterPro" id="IPR002938">
    <property type="entry name" value="FAD-bd"/>
</dbReference>
<keyword evidence="4" id="KW-1185">Reference proteome</keyword>
<dbReference type="AlphaFoldDB" id="A0A4V3IR58"/>
<keyword evidence="3" id="KW-0503">Monooxygenase</keyword>
<evidence type="ECO:0000256" key="1">
    <source>
        <dbReference type="ARBA" id="ARBA00023002"/>
    </source>
</evidence>
<dbReference type="Gene3D" id="3.30.70.2450">
    <property type="match status" value="1"/>
</dbReference>
<dbReference type="OrthoDB" id="4246007at2"/>
<dbReference type="InterPro" id="IPR036188">
    <property type="entry name" value="FAD/NAD-bd_sf"/>
</dbReference>
<dbReference type="PROSITE" id="PS51257">
    <property type="entry name" value="PROKAR_LIPOPROTEIN"/>
    <property type="match status" value="1"/>
</dbReference>
<evidence type="ECO:0000313" key="3">
    <source>
        <dbReference type="EMBL" id="TFD50198.1"/>
    </source>
</evidence>
<dbReference type="Gene3D" id="3.50.50.60">
    <property type="entry name" value="FAD/NAD(P)-binding domain"/>
    <property type="match status" value="1"/>
</dbReference>
<dbReference type="GO" id="GO:0071949">
    <property type="term" value="F:FAD binding"/>
    <property type="evidence" value="ECO:0007669"/>
    <property type="project" value="InterPro"/>
</dbReference>